<dbReference type="EMBL" id="FNSH01000001">
    <property type="protein sequence ID" value="SEB73494.1"/>
    <property type="molecule type" value="Genomic_DNA"/>
</dbReference>
<feature type="compositionally biased region" description="Low complexity" evidence="1">
    <location>
        <begin position="59"/>
        <end position="69"/>
    </location>
</feature>
<feature type="region of interest" description="Disordered" evidence="1">
    <location>
        <begin position="1"/>
        <end position="84"/>
    </location>
</feature>
<feature type="compositionally biased region" description="Basic residues" evidence="1">
    <location>
        <begin position="109"/>
        <end position="129"/>
    </location>
</feature>
<keyword evidence="2" id="KW-0812">Transmembrane</keyword>
<evidence type="ECO:0000313" key="4">
    <source>
        <dbReference type="Proteomes" id="UP000183687"/>
    </source>
</evidence>
<proteinExistence type="predicted"/>
<gene>
    <name evidence="3" type="ORF">SAMN04489746_0970</name>
</gene>
<sequence length="303" mass="31794">MSVTDNNSPDSRRGRHFRGEAPAGARPVSQRPVPAPTRKTIPTAPVSAEPVTDLDAASEEVVASSATSTDAPRPAPLDDTSSFATLSGDEGAVISNRSTAAAGAAAVRASRKGKKRSSQKLSNKARKNVTTHTQKTTVSRKHLLVVILAAVVVIAIFVVVNLTLFKKPTTNSEGTRVERTQASKDDAITYDDYSYAFKKNDDGSYSLTRTAKGSSEPLELTKLEGTPVGMVLYDGALIIPENLSDGSWDIVAWTMGDGSVAAKVSDKGGNPVKGNGVLSKVELKESSLILTDANNASTTVPLA</sequence>
<feature type="region of interest" description="Disordered" evidence="1">
    <location>
        <begin position="105"/>
        <end position="134"/>
    </location>
</feature>
<keyword evidence="2" id="KW-1133">Transmembrane helix</keyword>
<reference evidence="3 4" key="1">
    <citation type="submission" date="2016-10" db="EMBL/GenBank/DDBJ databases">
        <authorList>
            <person name="Varghese N."/>
            <person name="Submissions S."/>
        </authorList>
    </citation>
    <scope>NUCLEOTIDE SEQUENCE [LARGE SCALE GENOMIC DNA]</scope>
    <source>
        <strain evidence="3 4">DSM 20586</strain>
    </source>
</reference>
<comment type="caution">
    <text evidence="3">The sequence shown here is derived from an EMBL/GenBank/DDBJ whole genome shotgun (WGS) entry which is preliminary data.</text>
</comment>
<name>A0AB38A6S5_9ACTN</name>
<dbReference type="RefSeq" id="WP_002562870.1">
    <property type="nucleotide sequence ID" value="NZ_CALJSN010000007.1"/>
</dbReference>
<keyword evidence="2" id="KW-0472">Membrane</keyword>
<protein>
    <submittedName>
        <fullName evidence="3">Uncharacterized protein</fullName>
    </submittedName>
</protein>
<dbReference type="AlphaFoldDB" id="A0AB38A6S5"/>
<evidence type="ECO:0000256" key="1">
    <source>
        <dbReference type="SAM" id="MobiDB-lite"/>
    </source>
</evidence>
<feature type="transmembrane region" description="Helical" evidence="2">
    <location>
        <begin position="143"/>
        <end position="165"/>
    </location>
</feature>
<dbReference type="Proteomes" id="UP000183687">
    <property type="component" value="Unassembled WGS sequence"/>
</dbReference>
<evidence type="ECO:0000313" key="3">
    <source>
        <dbReference type="EMBL" id="SEB73494.1"/>
    </source>
</evidence>
<accession>A0AB38A6S5</accession>
<evidence type="ECO:0000256" key="2">
    <source>
        <dbReference type="SAM" id="Phobius"/>
    </source>
</evidence>
<organism evidence="3 4">
    <name type="scientific">Atopobium minutum</name>
    <dbReference type="NCBI Taxonomy" id="1381"/>
    <lineage>
        <taxon>Bacteria</taxon>
        <taxon>Bacillati</taxon>
        <taxon>Actinomycetota</taxon>
        <taxon>Coriobacteriia</taxon>
        <taxon>Coriobacteriales</taxon>
        <taxon>Atopobiaceae</taxon>
        <taxon>Atopobium</taxon>
    </lineage>
</organism>